<reference evidence="2 3" key="1">
    <citation type="submission" date="2017-08" db="EMBL/GenBank/DDBJ databases">
        <title>WGS of Clinical strains of the CDC Group NO-1 linked to zoonotic infections in humans.</title>
        <authorList>
            <person name="Bernier A.-M."/>
            <person name="Bernard K."/>
        </authorList>
    </citation>
    <scope>NUCLEOTIDE SEQUENCE [LARGE SCALE GENOMIC DNA]</scope>
    <source>
        <strain evidence="2 3">NML03-0146</strain>
    </source>
</reference>
<keyword evidence="1" id="KW-1133">Transmembrane helix</keyword>
<comment type="caution">
    <text evidence="2">The sequence shown here is derived from an EMBL/GenBank/DDBJ whole genome shotgun (WGS) entry which is preliminary data.</text>
</comment>
<organism evidence="2 3">
    <name type="scientific">Vandammella animalimorsus</name>
    <dbReference type="NCBI Taxonomy" id="2029117"/>
    <lineage>
        <taxon>Bacteria</taxon>
        <taxon>Pseudomonadati</taxon>
        <taxon>Pseudomonadota</taxon>
        <taxon>Betaproteobacteria</taxon>
        <taxon>Burkholderiales</taxon>
        <taxon>Comamonadaceae</taxon>
        <taxon>Vandammella</taxon>
    </lineage>
</organism>
<evidence type="ECO:0000313" key="2">
    <source>
        <dbReference type="EMBL" id="PAT36245.1"/>
    </source>
</evidence>
<dbReference type="Proteomes" id="UP000217999">
    <property type="component" value="Unassembled WGS sequence"/>
</dbReference>
<accession>A0A2A2ACJ3</accession>
<feature type="transmembrane region" description="Helical" evidence="1">
    <location>
        <begin position="50"/>
        <end position="69"/>
    </location>
</feature>
<dbReference type="EMBL" id="NSJF01000001">
    <property type="protein sequence ID" value="PAT36245.1"/>
    <property type="molecule type" value="Genomic_DNA"/>
</dbReference>
<proteinExistence type="predicted"/>
<evidence type="ECO:0000313" key="3">
    <source>
        <dbReference type="Proteomes" id="UP000217999"/>
    </source>
</evidence>
<sequence>MEATVDEAGELVSVVEVKQAAVLKETALKAGAEFSSQGLSMLKKSKLPPMLLWQVGLLLLSWLFLPLLHVEVPIIGLEASASVYDFLNFGYFILMMICALLPLLPAISDKPAAQLGKCAPALFSIWMIYIVLNGLSQLVGIGDSFFGRRARVDAFDLVASHMSMGLGFYLASIIVIMLFFSGLKGYFREKKARKQGY</sequence>
<feature type="transmembrane region" description="Helical" evidence="1">
    <location>
        <begin position="166"/>
        <end position="187"/>
    </location>
</feature>
<keyword evidence="1" id="KW-0812">Transmembrane</keyword>
<feature type="transmembrane region" description="Helical" evidence="1">
    <location>
        <begin position="119"/>
        <end position="146"/>
    </location>
</feature>
<keyword evidence="1" id="KW-0472">Membrane</keyword>
<protein>
    <submittedName>
        <fullName evidence="2">Uncharacterized protein</fullName>
    </submittedName>
</protein>
<dbReference type="AlphaFoldDB" id="A0A2A2ACJ3"/>
<feature type="transmembrane region" description="Helical" evidence="1">
    <location>
        <begin position="89"/>
        <end position="107"/>
    </location>
</feature>
<name>A0A2A2ACJ3_9BURK</name>
<evidence type="ECO:0000256" key="1">
    <source>
        <dbReference type="SAM" id="Phobius"/>
    </source>
</evidence>
<gene>
    <name evidence="2" type="ORF">CK620_03325</name>
</gene>